<name>A0ACC5QXK2_9HYPH</name>
<accession>A0ACC5QXK2</accession>
<sequence>MNFTIRPERPADMLIIRQLTDAAFKGADYSSGTEGAIIGALRAADALSVSLVATIDEAVVGHVAFSAVTIDGADIGWFGLGPVSVRPDLQAKGIGGALIREGLKRLRSAGAKGCIVLGDPTYYRRFGFEHDPALTYDGAPPEYFMRLSLDGSKVSGAAAYHPAFSAP</sequence>
<comment type="caution">
    <text evidence="1">The sequence shown here is derived from an EMBL/GenBank/DDBJ whole genome shotgun (WGS) entry which is preliminary data.</text>
</comment>
<gene>
    <name evidence="1" type="ORF">JHL16_02070</name>
</gene>
<reference evidence="1" key="1">
    <citation type="submission" date="2021-01" db="EMBL/GenBank/DDBJ databases">
        <authorList>
            <person name="Sun Q."/>
        </authorList>
    </citation>
    <scope>NUCLEOTIDE SEQUENCE</scope>
    <source>
        <strain evidence="1">YIM B02566</strain>
    </source>
</reference>
<proteinExistence type="predicted"/>
<protein>
    <submittedName>
        <fullName evidence="1">N-acetyltransferase</fullName>
    </submittedName>
</protein>
<dbReference type="EMBL" id="JAENHL010000004">
    <property type="protein sequence ID" value="MBK1865123.1"/>
    <property type="molecule type" value="Genomic_DNA"/>
</dbReference>
<organism evidence="1 2">
    <name type="scientific">Taklimakanibacter albus</name>
    <dbReference type="NCBI Taxonomy" id="2800327"/>
    <lineage>
        <taxon>Bacteria</taxon>
        <taxon>Pseudomonadati</taxon>
        <taxon>Pseudomonadota</taxon>
        <taxon>Alphaproteobacteria</taxon>
        <taxon>Hyphomicrobiales</taxon>
        <taxon>Aestuariivirgaceae</taxon>
        <taxon>Taklimakanibacter</taxon>
    </lineage>
</organism>
<dbReference type="Proteomes" id="UP000616151">
    <property type="component" value="Unassembled WGS sequence"/>
</dbReference>
<keyword evidence="2" id="KW-1185">Reference proteome</keyword>
<evidence type="ECO:0000313" key="1">
    <source>
        <dbReference type="EMBL" id="MBK1865123.1"/>
    </source>
</evidence>
<evidence type="ECO:0000313" key="2">
    <source>
        <dbReference type="Proteomes" id="UP000616151"/>
    </source>
</evidence>